<dbReference type="EMBL" id="JAUSZI010000002">
    <property type="protein sequence ID" value="MDQ1022790.1"/>
    <property type="molecule type" value="Genomic_DNA"/>
</dbReference>
<dbReference type="Proteomes" id="UP001230328">
    <property type="component" value="Unassembled WGS sequence"/>
</dbReference>
<evidence type="ECO:0000313" key="3">
    <source>
        <dbReference type="Proteomes" id="UP001230328"/>
    </source>
</evidence>
<comment type="caution">
    <text evidence="2">The sequence shown here is derived from an EMBL/GenBank/DDBJ whole genome shotgun (WGS) entry which is preliminary data.</text>
</comment>
<gene>
    <name evidence="2" type="ORF">QF035_000372</name>
</gene>
<evidence type="ECO:0000313" key="2">
    <source>
        <dbReference type="EMBL" id="MDQ1022790.1"/>
    </source>
</evidence>
<protein>
    <submittedName>
        <fullName evidence="2">Uncharacterized protein</fullName>
    </submittedName>
</protein>
<accession>A0ABU0SGT9</accession>
<evidence type="ECO:0000256" key="1">
    <source>
        <dbReference type="SAM" id="MobiDB-lite"/>
    </source>
</evidence>
<feature type="region of interest" description="Disordered" evidence="1">
    <location>
        <begin position="70"/>
        <end position="90"/>
    </location>
</feature>
<reference evidence="2 3" key="1">
    <citation type="submission" date="2023-07" db="EMBL/GenBank/DDBJ databases">
        <title>Comparative genomics of wheat-associated soil bacteria to identify genetic determinants of phenazine resistance.</title>
        <authorList>
            <person name="Mouncey N."/>
        </authorList>
    </citation>
    <scope>NUCLEOTIDE SEQUENCE [LARGE SCALE GENOMIC DNA]</scope>
    <source>
        <strain evidence="2 3">V2I4</strain>
    </source>
</reference>
<proteinExistence type="predicted"/>
<keyword evidence="3" id="KW-1185">Reference proteome</keyword>
<organism evidence="2 3">
    <name type="scientific">Streptomyces umbrinus</name>
    <dbReference type="NCBI Taxonomy" id="67370"/>
    <lineage>
        <taxon>Bacteria</taxon>
        <taxon>Bacillati</taxon>
        <taxon>Actinomycetota</taxon>
        <taxon>Actinomycetes</taxon>
        <taxon>Kitasatosporales</taxon>
        <taxon>Streptomycetaceae</taxon>
        <taxon>Streptomyces</taxon>
        <taxon>Streptomyces phaeochromogenes group</taxon>
    </lineage>
</organism>
<name>A0ABU0SGT9_9ACTN</name>
<sequence>MGAPLRGEGFPAGWRHLGSDRVIGGCRDGACFREPGPPLCHRRCAQPAVSGHPGLSDNLGRGLVPVHMSLRSDNPTLANPAPRELSLPAT</sequence>